<keyword evidence="3" id="KW-1185">Reference proteome</keyword>
<feature type="region of interest" description="Disordered" evidence="1">
    <location>
        <begin position="1"/>
        <end position="104"/>
    </location>
</feature>
<feature type="region of interest" description="Disordered" evidence="1">
    <location>
        <begin position="212"/>
        <end position="248"/>
    </location>
</feature>
<evidence type="ECO:0000313" key="3">
    <source>
        <dbReference type="Proteomes" id="UP001180020"/>
    </source>
</evidence>
<feature type="region of interest" description="Disordered" evidence="1">
    <location>
        <begin position="147"/>
        <end position="173"/>
    </location>
</feature>
<evidence type="ECO:0000313" key="2">
    <source>
        <dbReference type="EMBL" id="KAK1304823.1"/>
    </source>
</evidence>
<feature type="compositionally biased region" description="Polar residues" evidence="1">
    <location>
        <begin position="47"/>
        <end position="59"/>
    </location>
</feature>
<name>A0AAV9DXG3_ACOCL</name>
<dbReference type="EMBL" id="JAUJYO010000011">
    <property type="protein sequence ID" value="KAK1304823.1"/>
    <property type="molecule type" value="Genomic_DNA"/>
</dbReference>
<protein>
    <recommendedName>
        <fullName evidence="4">Coiled-coil domain-containing protein 137</fullName>
    </recommendedName>
</protein>
<reference evidence="2" key="2">
    <citation type="submission" date="2023-06" db="EMBL/GenBank/DDBJ databases">
        <authorList>
            <person name="Ma L."/>
            <person name="Liu K.-W."/>
            <person name="Li Z."/>
            <person name="Hsiao Y.-Y."/>
            <person name="Qi Y."/>
            <person name="Fu T."/>
            <person name="Tang G."/>
            <person name="Zhang D."/>
            <person name="Sun W.-H."/>
            <person name="Liu D.-K."/>
            <person name="Li Y."/>
            <person name="Chen G.-Z."/>
            <person name="Liu X.-D."/>
            <person name="Liao X.-Y."/>
            <person name="Jiang Y.-T."/>
            <person name="Yu X."/>
            <person name="Hao Y."/>
            <person name="Huang J."/>
            <person name="Zhao X.-W."/>
            <person name="Ke S."/>
            <person name="Chen Y.-Y."/>
            <person name="Wu W.-L."/>
            <person name="Hsu J.-L."/>
            <person name="Lin Y.-F."/>
            <person name="Huang M.-D."/>
            <person name="Li C.-Y."/>
            <person name="Huang L."/>
            <person name="Wang Z.-W."/>
            <person name="Zhao X."/>
            <person name="Zhong W.-Y."/>
            <person name="Peng D.-H."/>
            <person name="Ahmad S."/>
            <person name="Lan S."/>
            <person name="Zhang J.-S."/>
            <person name="Tsai W.-C."/>
            <person name="Van De Peer Y."/>
            <person name="Liu Z.-J."/>
        </authorList>
    </citation>
    <scope>NUCLEOTIDE SEQUENCE</scope>
    <source>
        <strain evidence="2">CP</strain>
        <tissue evidence="2">Leaves</tissue>
    </source>
</reference>
<proteinExistence type="predicted"/>
<feature type="region of interest" description="Disordered" evidence="1">
    <location>
        <begin position="263"/>
        <end position="286"/>
    </location>
</feature>
<gene>
    <name evidence="2" type="ORF">QJS10_CPB11g00515</name>
</gene>
<organism evidence="2 3">
    <name type="scientific">Acorus calamus</name>
    <name type="common">Sweet flag</name>
    <dbReference type="NCBI Taxonomy" id="4465"/>
    <lineage>
        <taxon>Eukaryota</taxon>
        <taxon>Viridiplantae</taxon>
        <taxon>Streptophyta</taxon>
        <taxon>Embryophyta</taxon>
        <taxon>Tracheophyta</taxon>
        <taxon>Spermatophyta</taxon>
        <taxon>Magnoliopsida</taxon>
        <taxon>Liliopsida</taxon>
        <taxon>Acoraceae</taxon>
        <taxon>Acorus</taxon>
    </lineage>
</organism>
<feature type="compositionally biased region" description="Basic and acidic residues" evidence="1">
    <location>
        <begin position="164"/>
        <end position="173"/>
    </location>
</feature>
<dbReference type="PANTHER" id="PTHR37218:SF2">
    <property type="entry name" value="COILED-COIL PROTEIN"/>
    <property type="match status" value="1"/>
</dbReference>
<evidence type="ECO:0008006" key="4">
    <source>
        <dbReference type="Google" id="ProtNLM"/>
    </source>
</evidence>
<dbReference type="Proteomes" id="UP001180020">
    <property type="component" value="Unassembled WGS sequence"/>
</dbReference>
<accession>A0AAV9DXG3</accession>
<evidence type="ECO:0000256" key="1">
    <source>
        <dbReference type="SAM" id="MobiDB-lite"/>
    </source>
</evidence>
<reference evidence="2" key="1">
    <citation type="journal article" date="2023" name="Nat. Commun.">
        <title>Diploid and tetraploid genomes of Acorus and the evolution of monocots.</title>
        <authorList>
            <person name="Ma L."/>
            <person name="Liu K.W."/>
            <person name="Li Z."/>
            <person name="Hsiao Y.Y."/>
            <person name="Qi Y."/>
            <person name="Fu T."/>
            <person name="Tang G.D."/>
            <person name="Zhang D."/>
            <person name="Sun W.H."/>
            <person name="Liu D.K."/>
            <person name="Li Y."/>
            <person name="Chen G.Z."/>
            <person name="Liu X.D."/>
            <person name="Liao X.Y."/>
            <person name="Jiang Y.T."/>
            <person name="Yu X."/>
            <person name="Hao Y."/>
            <person name="Huang J."/>
            <person name="Zhao X.W."/>
            <person name="Ke S."/>
            <person name="Chen Y.Y."/>
            <person name="Wu W.L."/>
            <person name="Hsu J.L."/>
            <person name="Lin Y.F."/>
            <person name="Huang M.D."/>
            <person name="Li C.Y."/>
            <person name="Huang L."/>
            <person name="Wang Z.W."/>
            <person name="Zhao X."/>
            <person name="Zhong W.Y."/>
            <person name="Peng D.H."/>
            <person name="Ahmad S."/>
            <person name="Lan S."/>
            <person name="Zhang J.S."/>
            <person name="Tsai W.C."/>
            <person name="Van de Peer Y."/>
            <person name="Liu Z.J."/>
        </authorList>
    </citation>
    <scope>NUCLEOTIDE SEQUENCE</scope>
    <source>
        <strain evidence="2">CP</strain>
    </source>
</reference>
<dbReference type="PANTHER" id="PTHR37218">
    <property type="entry name" value="COILED-COIL PROTEIN"/>
    <property type="match status" value="1"/>
</dbReference>
<feature type="compositionally biased region" description="Basic residues" evidence="1">
    <location>
        <begin position="1"/>
        <end position="10"/>
    </location>
</feature>
<sequence length="286" mass="31452">MGGKGRRRREKNFLAAHGGNSRLPPAPKPGDVDALPSKLRKLLKFKNSPSNSTQGSSHASADAEAGKKKSRGSIGEPKTNTKDTRLSIAAELKKGGANGNTTVDEYKKAKLETDDADIVKKRKAKRKRDLELLTLTEDLASACMNRRDRKKQYLDARKKKNKKAKTDDIPEFPQHEKIKFGEVVEAPPKLVIPKALNTARNASHERLRLHEIDANKQHKGRAAMPGIPHPVTRAPSAPGALKTPQKASQERLRLQAIAAYRQRRGLPSRPGIQLPPVNETLSTPPV</sequence>
<comment type="caution">
    <text evidence="2">The sequence shown here is derived from an EMBL/GenBank/DDBJ whole genome shotgun (WGS) entry which is preliminary data.</text>
</comment>
<dbReference type="AlphaFoldDB" id="A0AAV9DXG3"/>